<sequence>MPNHPITAWESFWGHIALFIPLFLLVWRKGYQLQHVALILGGYFLLFLWAYHSLSETYLHRVIDYWNKTEIGFMDPTGEYTFEPEFVGEGNYHAILLLIPLVALFILHQVDKRRRTSFLLYTLLAYPGFLYVSYTALAGPGLFAVDTHKPETYIARTERVTAP</sequence>
<gene>
    <name evidence="2" type="ORF">EU556_21535</name>
</gene>
<feature type="transmembrane region" description="Helical" evidence="1">
    <location>
        <begin position="33"/>
        <end position="51"/>
    </location>
</feature>
<keyword evidence="3" id="KW-1185">Reference proteome</keyword>
<dbReference type="Proteomes" id="UP000298337">
    <property type="component" value="Unassembled WGS sequence"/>
</dbReference>
<protein>
    <submittedName>
        <fullName evidence="2">Uncharacterized protein</fullName>
    </submittedName>
</protein>
<keyword evidence="1" id="KW-0472">Membrane</keyword>
<proteinExistence type="predicted"/>
<keyword evidence="1" id="KW-1133">Transmembrane helix</keyword>
<feature type="transmembrane region" description="Helical" evidence="1">
    <location>
        <begin position="6"/>
        <end position="26"/>
    </location>
</feature>
<evidence type="ECO:0000256" key="1">
    <source>
        <dbReference type="SAM" id="Phobius"/>
    </source>
</evidence>
<feature type="transmembrane region" description="Helical" evidence="1">
    <location>
        <begin position="119"/>
        <end position="143"/>
    </location>
</feature>
<comment type="caution">
    <text evidence="2">The sequence shown here is derived from an EMBL/GenBank/DDBJ whole genome shotgun (WGS) entry which is preliminary data.</text>
</comment>
<organism evidence="2 3">
    <name type="scientific">Hymenobacter fodinae</name>
    <dbReference type="NCBI Taxonomy" id="2510796"/>
    <lineage>
        <taxon>Bacteria</taxon>
        <taxon>Pseudomonadati</taxon>
        <taxon>Bacteroidota</taxon>
        <taxon>Cytophagia</taxon>
        <taxon>Cytophagales</taxon>
        <taxon>Hymenobacteraceae</taxon>
        <taxon>Hymenobacter</taxon>
    </lineage>
</organism>
<evidence type="ECO:0000313" key="2">
    <source>
        <dbReference type="EMBL" id="TGE04766.1"/>
    </source>
</evidence>
<dbReference type="EMBL" id="SRLA01000005">
    <property type="protein sequence ID" value="TGE04766.1"/>
    <property type="molecule type" value="Genomic_DNA"/>
</dbReference>
<accession>A0A4Z0P0T2</accession>
<evidence type="ECO:0000313" key="3">
    <source>
        <dbReference type="Proteomes" id="UP000298337"/>
    </source>
</evidence>
<keyword evidence="1" id="KW-0812">Transmembrane</keyword>
<reference evidence="2 3" key="1">
    <citation type="submission" date="2019-04" db="EMBL/GenBank/DDBJ databases">
        <authorList>
            <person name="Feng G."/>
            <person name="Zhang J."/>
            <person name="Zhu H."/>
        </authorList>
    </citation>
    <scope>NUCLEOTIDE SEQUENCE [LARGE SCALE GENOMIC DNA]</scope>
    <source>
        <strain evidence="2 3">92R-1</strain>
    </source>
</reference>
<feature type="transmembrane region" description="Helical" evidence="1">
    <location>
        <begin position="90"/>
        <end position="107"/>
    </location>
</feature>
<name>A0A4Z0P0T2_9BACT</name>
<dbReference type="AlphaFoldDB" id="A0A4Z0P0T2"/>
<dbReference type="RefSeq" id="WP_135436220.1">
    <property type="nucleotide sequence ID" value="NZ_SRLA01000005.1"/>
</dbReference>